<dbReference type="Proteomes" id="UP001251524">
    <property type="component" value="Unassembled WGS sequence"/>
</dbReference>
<dbReference type="SMART" id="SM00382">
    <property type="entry name" value="AAA"/>
    <property type="match status" value="1"/>
</dbReference>
<protein>
    <submittedName>
        <fullName evidence="5">ABC-2 type transport system ATP-binding protein</fullName>
    </submittedName>
</protein>
<dbReference type="PANTHER" id="PTHR42711:SF10">
    <property type="entry name" value="ABC TRANSPORTER ATP-BINDING PROTEIN"/>
    <property type="match status" value="1"/>
</dbReference>
<evidence type="ECO:0000313" key="6">
    <source>
        <dbReference type="Proteomes" id="UP001251524"/>
    </source>
</evidence>
<dbReference type="InterPro" id="IPR003593">
    <property type="entry name" value="AAA+_ATPase"/>
</dbReference>
<dbReference type="Pfam" id="PF00005">
    <property type="entry name" value="ABC_tran"/>
    <property type="match status" value="1"/>
</dbReference>
<organism evidence="5 6">
    <name type="scientific">Lysobacter niastensis</name>
    <dbReference type="NCBI Taxonomy" id="380629"/>
    <lineage>
        <taxon>Bacteria</taxon>
        <taxon>Pseudomonadati</taxon>
        <taxon>Pseudomonadota</taxon>
        <taxon>Gammaproteobacteria</taxon>
        <taxon>Lysobacterales</taxon>
        <taxon>Lysobacteraceae</taxon>
        <taxon>Lysobacter</taxon>
    </lineage>
</organism>
<evidence type="ECO:0000256" key="3">
    <source>
        <dbReference type="ARBA" id="ARBA00022840"/>
    </source>
</evidence>
<keyword evidence="2" id="KW-0547">Nucleotide-binding</keyword>
<dbReference type="PROSITE" id="PS50893">
    <property type="entry name" value="ABC_TRANSPORTER_2"/>
    <property type="match status" value="1"/>
</dbReference>
<gene>
    <name evidence="5" type="ORF">J2X06_000536</name>
</gene>
<dbReference type="InterPro" id="IPR050763">
    <property type="entry name" value="ABC_transporter_ATP-binding"/>
</dbReference>
<dbReference type="Gene3D" id="3.40.50.300">
    <property type="entry name" value="P-loop containing nucleotide triphosphate hydrolases"/>
    <property type="match status" value="1"/>
</dbReference>
<evidence type="ECO:0000256" key="1">
    <source>
        <dbReference type="ARBA" id="ARBA00022448"/>
    </source>
</evidence>
<reference evidence="5 6" key="1">
    <citation type="submission" date="2023-07" db="EMBL/GenBank/DDBJ databases">
        <title>Sorghum-associated microbial communities from plants grown in Nebraska, USA.</title>
        <authorList>
            <person name="Schachtman D."/>
        </authorList>
    </citation>
    <scope>NUCLEOTIDE SEQUENCE [LARGE SCALE GENOMIC DNA]</scope>
    <source>
        <strain evidence="5 6">BE198</strain>
    </source>
</reference>
<feature type="domain" description="ABC transporter" evidence="4">
    <location>
        <begin position="35"/>
        <end position="264"/>
    </location>
</feature>
<keyword evidence="3 5" id="KW-0067">ATP-binding</keyword>
<name>A0ABU1W7B4_9GAMM</name>
<dbReference type="InterPro" id="IPR003439">
    <property type="entry name" value="ABC_transporter-like_ATP-bd"/>
</dbReference>
<evidence type="ECO:0000259" key="4">
    <source>
        <dbReference type="PROSITE" id="PS50893"/>
    </source>
</evidence>
<accession>A0ABU1W7B4</accession>
<evidence type="ECO:0000256" key="2">
    <source>
        <dbReference type="ARBA" id="ARBA00022741"/>
    </source>
</evidence>
<sequence length="342" mass="37910">MDDQTLDSDALRYDGVQSSLPKERGMPPAIDTPVIDIRDLTKTYASGFQALKGVDLQIRRGEIFALLGPNGAGKTTLISIVCGIVNASSGSVQADGHDIVSEFRAARSKIGLVPQELSTDAFETVWATVKFSRGLFGKSPDPAHLERVLRDLSLWDKKDSKIMTLSGGMKRRVLIAKALAHEPQILFLDEPTAGVDVELRHDMWQMVRRLRANGTTIILTTHYIEEAEEMADRIGVINKGELVLVEDKATLMRKLGKKQLTLHLQTPLDRIPEALASYPLELTEDGQALVYTFDVQAQETGIAALLRRLHEHGIDFKDLHSTESSLEEIFVNLVRHGREARA</sequence>
<dbReference type="EMBL" id="JAVDVY010000001">
    <property type="protein sequence ID" value="MDR7133352.1"/>
    <property type="molecule type" value="Genomic_DNA"/>
</dbReference>
<dbReference type="InterPro" id="IPR017871">
    <property type="entry name" value="ABC_transporter-like_CS"/>
</dbReference>
<keyword evidence="6" id="KW-1185">Reference proteome</keyword>
<keyword evidence="1" id="KW-0813">Transport</keyword>
<dbReference type="SUPFAM" id="SSF52540">
    <property type="entry name" value="P-loop containing nucleoside triphosphate hydrolases"/>
    <property type="match status" value="1"/>
</dbReference>
<dbReference type="GO" id="GO:0005524">
    <property type="term" value="F:ATP binding"/>
    <property type="evidence" value="ECO:0007669"/>
    <property type="project" value="UniProtKB-KW"/>
</dbReference>
<evidence type="ECO:0000313" key="5">
    <source>
        <dbReference type="EMBL" id="MDR7133352.1"/>
    </source>
</evidence>
<dbReference type="CDD" id="cd03230">
    <property type="entry name" value="ABC_DR_subfamily_A"/>
    <property type="match status" value="1"/>
</dbReference>
<proteinExistence type="predicted"/>
<dbReference type="PANTHER" id="PTHR42711">
    <property type="entry name" value="ABC TRANSPORTER ATP-BINDING PROTEIN"/>
    <property type="match status" value="1"/>
</dbReference>
<dbReference type="PROSITE" id="PS00211">
    <property type="entry name" value="ABC_TRANSPORTER_1"/>
    <property type="match status" value="1"/>
</dbReference>
<comment type="caution">
    <text evidence="5">The sequence shown here is derived from an EMBL/GenBank/DDBJ whole genome shotgun (WGS) entry which is preliminary data.</text>
</comment>
<dbReference type="InterPro" id="IPR027417">
    <property type="entry name" value="P-loop_NTPase"/>
</dbReference>